<evidence type="ECO:0000313" key="2">
    <source>
        <dbReference type="EMBL" id="ODV61467.1"/>
    </source>
</evidence>
<dbReference type="GeneID" id="30966713"/>
<feature type="compositionally biased region" description="Basic and acidic residues" evidence="1">
    <location>
        <begin position="18"/>
        <end position="29"/>
    </location>
</feature>
<dbReference type="RefSeq" id="XP_020047774.1">
    <property type="nucleotide sequence ID" value="XM_020193077.1"/>
</dbReference>
<sequence length="54" mass="6687">MDIVLELMENRVNKEVYTEKRKRRREEEKKKKKKRREKGKGNREVGRKSEVLKD</sequence>
<dbReference type="EMBL" id="KV454479">
    <property type="protein sequence ID" value="ODV61467.1"/>
    <property type="molecule type" value="Genomic_DNA"/>
</dbReference>
<dbReference type="AlphaFoldDB" id="A0A1D2VJ17"/>
<keyword evidence="3" id="KW-1185">Reference proteome</keyword>
<gene>
    <name evidence="2" type="ORF">ASCRUDRAFT_75476</name>
</gene>
<accession>A0A1D2VJ17</accession>
<evidence type="ECO:0000313" key="3">
    <source>
        <dbReference type="Proteomes" id="UP000095038"/>
    </source>
</evidence>
<evidence type="ECO:0000256" key="1">
    <source>
        <dbReference type="SAM" id="MobiDB-lite"/>
    </source>
</evidence>
<organism evidence="2 3">
    <name type="scientific">Ascoidea rubescens DSM 1968</name>
    <dbReference type="NCBI Taxonomy" id="1344418"/>
    <lineage>
        <taxon>Eukaryota</taxon>
        <taxon>Fungi</taxon>
        <taxon>Dikarya</taxon>
        <taxon>Ascomycota</taxon>
        <taxon>Saccharomycotina</taxon>
        <taxon>Saccharomycetes</taxon>
        <taxon>Ascoideaceae</taxon>
        <taxon>Ascoidea</taxon>
    </lineage>
</organism>
<dbReference type="Proteomes" id="UP000095038">
    <property type="component" value="Unassembled WGS sequence"/>
</dbReference>
<feature type="compositionally biased region" description="Basic and acidic residues" evidence="1">
    <location>
        <begin position="39"/>
        <end position="54"/>
    </location>
</feature>
<proteinExistence type="predicted"/>
<dbReference type="InParanoid" id="A0A1D2VJ17"/>
<protein>
    <submittedName>
        <fullName evidence="2">Uncharacterized protein</fullName>
    </submittedName>
</protein>
<name>A0A1D2VJ17_9ASCO</name>
<feature type="region of interest" description="Disordered" evidence="1">
    <location>
        <begin position="18"/>
        <end position="54"/>
    </location>
</feature>
<reference evidence="3" key="1">
    <citation type="submission" date="2016-05" db="EMBL/GenBank/DDBJ databases">
        <title>Comparative genomics of biotechnologically important yeasts.</title>
        <authorList>
            <consortium name="DOE Joint Genome Institute"/>
            <person name="Riley R."/>
            <person name="Haridas S."/>
            <person name="Wolfe K.H."/>
            <person name="Lopes M.R."/>
            <person name="Hittinger C.T."/>
            <person name="Goker M."/>
            <person name="Salamov A."/>
            <person name="Wisecaver J."/>
            <person name="Long T.M."/>
            <person name="Aerts A.L."/>
            <person name="Barry K."/>
            <person name="Choi C."/>
            <person name="Clum A."/>
            <person name="Coughlan A.Y."/>
            <person name="Deshpande S."/>
            <person name="Douglass A.P."/>
            <person name="Hanson S.J."/>
            <person name="Klenk H.-P."/>
            <person name="Labutti K."/>
            <person name="Lapidus A."/>
            <person name="Lindquist E."/>
            <person name="Lipzen A."/>
            <person name="Meier-Kolthoff J.P."/>
            <person name="Ohm R.A."/>
            <person name="Otillar R.P."/>
            <person name="Pangilinan J."/>
            <person name="Peng Y."/>
            <person name="Rokas A."/>
            <person name="Rosa C.A."/>
            <person name="Scheuner C."/>
            <person name="Sibirny A.A."/>
            <person name="Slot J.C."/>
            <person name="Stielow J.B."/>
            <person name="Sun H."/>
            <person name="Kurtzman C.P."/>
            <person name="Blackwell M."/>
            <person name="Grigoriev I.V."/>
            <person name="Jeffries T.W."/>
        </authorList>
    </citation>
    <scope>NUCLEOTIDE SEQUENCE [LARGE SCALE GENOMIC DNA]</scope>
    <source>
        <strain evidence="3">DSM 1968</strain>
    </source>
</reference>